<keyword evidence="5" id="KW-0804">Transcription</keyword>
<keyword evidence="9" id="KW-1185">Reference proteome</keyword>
<dbReference type="CDD" id="cd06171">
    <property type="entry name" value="Sigma70_r4"/>
    <property type="match status" value="1"/>
</dbReference>
<dbReference type="GO" id="GO:0003677">
    <property type="term" value="F:DNA binding"/>
    <property type="evidence" value="ECO:0007669"/>
    <property type="project" value="UniProtKB-KW"/>
</dbReference>
<dbReference type="Proteomes" id="UP000248987">
    <property type="component" value="Unassembled WGS sequence"/>
</dbReference>
<evidence type="ECO:0000256" key="3">
    <source>
        <dbReference type="ARBA" id="ARBA00023082"/>
    </source>
</evidence>
<evidence type="ECO:0000256" key="1">
    <source>
        <dbReference type="ARBA" id="ARBA00010641"/>
    </source>
</evidence>
<organism evidence="8 9">
    <name type="scientific">Gelidibacter algens</name>
    <dbReference type="NCBI Taxonomy" id="49280"/>
    <lineage>
        <taxon>Bacteria</taxon>
        <taxon>Pseudomonadati</taxon>
        <taxon>Bacteroidota</taxon>
        <taxon>Flavobacteriia</taxon>
        <taxon>Flavobacteriales</taxon>
        <taxon>Flavobacteriaceae</taxon>
        <taxon>Gelidibacter</taxon>
    </lineage>
</organism>
<dbReference type="STRING" id="49280.A9996_17625"/>
<dbReference type="Pfam" id="PF08281">
    <property type="entry name" value="Sigma70_r4_2"/>
    <property type="match status" value="1"/>
</dbReference>
<dbReference type="InterPro" id="IPR014284">
    <property type="entry name" value="RNA_pol_sigma-70_dom"/>
</dbReference>
<keyword evidence="4" id="KW-0238">DNA-binding</keyword>
<evidence type="ECO:0000259" key="6">
    <source>
        <dbReference type="Pfam" id="PF04542"/>
    </source>
</evidence>
<accession>A0A1A7QP35</accession>
<evidence type="ECO:0000256" key="5">
    <source>
        <dbReference type="ARBA" id="ARBA00023163"/>
    </source>
</evidence>
<dbReference type="RefSeq" id="WP_066438331.1">
    <property type="nucleotide sequence ID" value="NZ_LZRN01000059.1"/>
</dbReference>
<dbReference type="Gene3D" id="1.10.10.10">
    <property type="entry name" value="Winged helix-like DNA-binding domain superfamily/Winged helix DNA-binding domain"/>
    <property type="match status" value="1"/>
</dbReference>
<dbReference type="InterPro" id="IPR013324">
    <property type="entry name" value="RNA_pol_sigma_r3/r4-like"/>
</dbReference>
<sequence length="194" mass="22671">MEHELITDAVLVSNYLKGEENALSILITRHKQKIYSFIYSKVHDRDITEDIFQDAFIKVIRTLKLGKYNEEGKFLPWVMRIAHNLVIDHFRKSNRMPKFDNTGEFSIFSVLSDASLDAEKGMIKEQIESDLRRLIQELPEDQKDVLVMRMYNDMSFKEISDKTGVSINTALGRMRYALINLRKVIDQKNIILTN</sequence>
<evidence type="ECO:0000313" key="8">
    <source>
        <dbReference type="EMBL" id="RAJ27497.1"/>
    </source>
</evidence>
<dbReference type="InterPro" id="IPR036388">
    <property type="entry name" value="WH-like_DNA-bd_sf"/>
</dbReference>
<name>A0A1A7QP35_9FLAO</name>
<protein>
    <submittedName>
        <fullName evidence="8">RNA polymerase sigma-70 factor (ECF subfamily)</fullName>
    </submittedName>
</protein>
<feature type="domain" description="RNA polymerase sigma factor 70 region 4 type 2" evidence="7">
    <location>
        <begin position="130"/>
        <end position="169"/>
    </location>
</feature>
<dbReference type="InterPro" id="IPR013249">
    <property type="entry name" value="RNA_pol_sigma70_r4_t2"/>
</dbReference>
<dbReference type="SUPFAM" id="SSF88946">
    <property type="entry name" value="Sigma2 domain of RNA polymerase sigma factors"/>
    <property type="match status" value="1"/>
</dbReference>
<dbReference type="EMBL" id="QLLQ01000001">
    <property type="protein sequence ID" value="RAJ27497.1"/>
    <property type="molecule type" value="Genomic_DNA"/>
</dbReference>
<dbReference type="InterPro" id="IPR007627">
    <property type="entry name" value="RNA_pol_sigma70_r2"/>
</dbReference>
<evidence type="ECO:0000256" key="4">
    <source>
        <dbReference type="ARBA" id="ARBA00023125"/>
    </source>
</evidence>
<comment type="caution">
    <text evidence="8">The sequence shown here is derived from an EMBL/GenBank/DDBJ whole genome shotgun (WGS) entry which is preliminary data.</text>
</comment>
<dbReference type="GO" id="GO:0016987">
    <property type="term" value="F:sigma factor activity"/>
    <property type="evidence" value="ECO:0007669"/>
    <property type="project" value="UniProtKB-KW"/>
</dbReference>
<evidence type="ECO:0000256" key="2">
    <source>
        <dbReference type="ARBA" id="ARBA00023015"/>
    </source>
</evidence>
<dbReference type="SUPFAM" id="SSF88659">
    <property type="entry name" value="Sigma3 and sigma4 domains of RNA polymerase sigma factors"/>
    <property type="match status" value="1"/>
</dbReference>
<proteinExistence type="inferred from homology"/>
<reference evidence="8 9" key="1">
    <citation type="submission" date="2018-06" db="EMBL/GenBank/DDBJ databases">
        <title>Genomic Encyclopedia of Archaeal and Bacterial Type Strains, Phase II (KMG-II): from individual species to whole genera.</title>
        <authorList>
            <person name="Goeker M."/>
        </authorList>
    </citation>
    <scope>NUCLEOTIDE SEQUENCE [LARGE SCALE GENOMIC DNA]</scope>
    <source>
        <strain evidence="8 9">DSM 12408</strain>
    </source>
</reference>
<keyword evidence="3" id="KW-0731">Sigma factor</keyword>
<dbReference type="InterPro" id="IPR039425">
    <property type="entry name" value="RNA_pol_sigma-70-like"/>
</dbReference>
<feature type="domain" description="RNA polymerase sigma-70 region 2" evidence="6">
    <location>
        <begin position="26"/>
        <end position="95"/>
    </location>
</feature>
<gene>
    <name evidence="8" type="ORF">LX77_00069</name>
</gene>
<evidence type="ECO:0000313" key="9">
    <source>
        <dbReference type="Proteomes" id="UP000248987"/>
    </source>
</evidence>
<dbReference type="AlphaFoldDB" id="A0A1A7QP35"/>
<dbReference type="OrthoDB" id="9790423at2"/>
<evidence type="ECO:0000259" key="7">
    <source>
        <dbReference type="Pfam" id="PF08281"/>
    </source>
</evidence>
<comment type="similarity">
    <text evidence="1">Belongs to the sigma-70 factor family. ECF subfamily.</text>
</comment>
<dbReference type="PANTHER" id="PTHR43133:SF8">
    <property type="entry name" value="RNA POLYMERASE SIGMA FACTOR HI_1459-RELATED"/>
    <property type="match status" value="1"/>
</dbReference>
<dbReference type="InterPro" id="IPR013325">
    <property type="entry name" value="RNA_pol_sigma_r2"/>
</dbReference>
<dbReference type="Gene3D" id="1.10.1740.10">
    <property type="match status" value="1"/>
</dbReference>
<dbReference type="NCBIfam" id="TIGR02937">
    <property type="entry name" value="sigma70-ECF"/>
    <property type="match status" value="1"/>
</dbReference>
<keyword evidence="2" id="KW-0805">Transcription regulation</keyword>
<dbReference type="Pfam" id="PF04542">
    <property type="entry name" value="Sigma70_r2"/>
    <property type="match status" value="1"/>
</dbReference>
<dbReference type="GO" id="GO:0006352">
    <property type="term" value="P:DNA-templated transcription initiation"/>
    <property type="evidence" value="ECO:0007669"/>
    <property type="project" value="InterPro"/>
</dbReference>
<dbReference type="PANTHER" id="PTHR43133">
    <property type="entry name" value="RNA POLYMERASE ECF-TYPE SIGMA FACTO"/>
    <property type="match status" value="1"/>
</dbReference>